<sequence length="419" mass="47520">MKAIYLFGLFFLTTIFGYTQNTISLNECYEGLKTNYPLVKQRAILEQQKEVELSAIRAKTLPQLNLNAQATYQSDVTEVPLPNTGIEPLNNDQYRATLTANQLIFNGGKIKASQGLQNIITDRKQQEVEVNVYQLKQRVNQLYFSILLIDEQRALLNIREQQLNSKLNEVKSGIKNGVLLPTSDKVIEAELLKIFQQNQEATNNRSKLIASISSLIGLPISVETVFQKPLISINASSELNRPELGLYGLQKQEIQQQQNILSKSLVPELNGFATGGYGNPGLNMLENDFTSYYIVGLKLNWNVFDWNGNKKQRQALDYSKELINNQEEVFKLNTNTALNEQLKEIETLESSIEIDEQLIDLQQEVVNTSESQLKNGIITTSEYITELTKLYEAENLFNQHKTQLELAKANYNTLKGDSK</sequence>
<name>A0A2K1E2X6_9FLAO</name>
<dbReference type="GO" id="GO:0009279">
    <property type="term" value="C:cell outer membrane"/>
    <property type="evidence" value="ECO:0007669"/>
    <property type="project" value="UniProtKB-SubCell"/>
</dbReference>
<gene>
    <name evidence="8" type="ORF">C1T31_00225</name>
</gene>
<dbReference type="Pfam" id="PF02321">
    <property type="entry name" value="OEP"/>
    <property type="match status" value="2"/>
</dbReference>
<dbReference type="GO" id="GO:0015562">
    <property type="term" value="F:efflux transmembrane transporter activity"/>
    <property type="evidence" value="ECO:0007669"/>
    <property type="project" value="InterPro"/>
</dbReference>
<dbReference type="InterPro" id="IPR003423">
    <property type="entry name" value="OMP_efflux"/>
</dbReference>
<keyword evidence="9" id="KW-1185">Reference proteome</keyword>
<evidence type="ECO:0000256" key="1">
    <source>
        <dbReference type="ARBA" id="ARBA00004442"/>
    </source>
</evidence>
<evidence type="ECO:0000256" key="4">
    <source>
        <dbReference type="ARBA" id="ARBA00022452"/>
    </source>
</evidence>
<reference evidence="8 9" key="1">
    <citation type="submission" date="2018-01" db="EMBL/GenBank/DDBJ databases">
        <title>The draft genome of Hanstruepera neustonica JCM19743.</title>
        <authorList>
            <person name="He R.-H."/>
            <person name="Du Z.-J."/>
        </authorList>
    </citation>
    <scope>NUCLEOTIDE SEQUENCE [LARGE SCALE GENOMIC DNA]</scope>
    <source>
        <strain evidence="8 9">JCM19743</strain>
    </source>
</reference>
<keyword evidence="5" id="KW-0812">Transmembrane</keyword>
<evidence type="ECO:0000313" key="8">
    <source>
        <dbReference type="EMBL" id="PNQ74607.1"/>
    </source>
</evidence>
<organism evidence="8 9">
    <name type="scientific">Hanstruepera neustonica</name>
    <dbReference type="NCBI Taxonomy" id="1445657"/>
    <lineage>
        <taxon>Bacteria</taxon>
        <taxon>Pseudomonadati</taxon>
        <taxon>Bacteroidota</taxon>
        <taxon>Flavobacteriia</taxon>
        <taxon>Flavobacteriales</taxon>
        <taxon>Flavobacteriaceae</taxon>
        <taxon>Hanstruepera</taxon>
    </lineage>
</organism>
<dbReference type="PANTHER" id="PTHR30026">
    <property type="entry name" value="OUTER MEMBRANE PROTEIN TOLC"/>
    <property type="match status" value="1"/>
</dbReference>
<dbReference type="Gene3D" id="1.20.1600.10">
    <property type="entry name" value="Outer membrane efflux proteins (OEP)"/>
    <property type="match status" value="1"/>
</dbReference>
<accession>A0A2K1E2X6</accession>
<evidence type="ECO:0000256" key="3">
    <source>
        <dbReference type="ARBA" id="ARBA00022448"/>
    </source>
</evidence>
<keyword evidence="7" id="KW-0998">Cell outer membrane</keyword>
<keyword evidence="4" id="KW-1134">Transmembrane beta strand</keyword>
<evidence type="ECO:0000256" key="7">
    <source>
        <dbReference type="ARBA" id="ARBA00023237"/>
    </source>
</evidence>
<evidence type="ECO:0000313" key="9">
    <source>
        <dbReference type="Proteomes" id="UP000236641"/>
    </source>
</evidence>
<dbReference type="AlphaFoldDB" id="A0A2K1E2X6"/>
<comment type="caution">
    <text evidence="8">The sequence shown here is derived from an EMBL/GenBank/DDBJ whole genome shotgun (WGS) entry which is preliminary data.</text>
</comment>
<dbReference type="OrthoDB" id="976750at2"/>
<proteinExistence type="inferred from homology"/>
<dbReference type="GO" id="GO:0015288">
    <property type="term" value="F:porin activity"/>
    <property type="evidence" value="ECO:0007669"/>
    <property type="project" value="TreeGrafter"/>
</dbReference>
<comment type="similarity">
    <text evidence="2">Belongs to the outer membrane factor (OMF) (TC 1.B.17) family.</text>
</comment>
<dbReference type="RefSeq" id="WP_103050460.1">
    <property type="nucleotide sequence ID" value="NZ_POWF01000001.1"/>
</dbReference>
<keyword evidence="3" id="KW-0813">Transport</keyword>
<dbReference type="SUPFAM" id="SSF56954">
    <property type="entry name" value="Outer membrane efflux proteins (OEP)"/>
    <property type="match status" value="1"/>
</dbReference>
<dbReference type="GO" id="GO:1990281">
    <property type="term" value="C:efflux pump complex"/>
    <property type="evidence" value="ECO:0007669"/>
    <property type="project" value="TreeGrafter"/>
</dbReference>
<keyword evidence="6" id="KW-0472">Membrane</keyword>
<dbReference type="EMBL" id="POWF01000001">
    <property type="protein sequence ID" value="PNQ74607.1"/>
    <property type="molecule type" value="Genomic_DNA"/>
</dbReference>
<evidence type="ECO:0000256" key="5">
    <source>
        <dbReference type="ARBA" id="ARBA00022692"/>
    </source>
</evidence>
<dbReference type="PANTHER" id="PTHR30026:SF20">
    <property type="entry name" value="OUTER MEMBRANE PROTEIN TOLC"/>
    <property type="match status" value="1"/>
</dbReference>
<evidence type="ECO:0000256" key="6">
    <source>
        <dbReference type="ARBA" id="ARBA00023136"/>
    </source>
</evidence>
<protein>
    <submittedName>
        <fullName evidence="8">TolC family protein</fullName>
    </submittedName>
</protein>
<comment type="subcellular location">
    <subcellularLocation>
        <location evidence="1">Cell outer membrane</location>
    </subcellularLocation>
</comment>
<evidence type="ECO:0000256" key="2">
    <source>
        <dbReference type="ARBA" id="ARBA00007613"/>
    </source>
</evidence>
<dbReference type="InterPro" id="IPR051906">
    <property type="entry name" value="TolC-like"/>
</dbReference>
<dbReference type="Proteomes" id="UP000236641">
    <property type="component" value="Unassembled WGS sequence"/>
</dbReference>